<proteinExistence type="predicted"/>
<dbReference type="PANTHER" id="PTHR12526">
    <property type="entry name" value="GLYCOSYLTRANSFERASE"/>
    <property type="match status" value="1"/>
</dbReference>
<dbReference type="RefSeq" id="WP_347783362.1">
    <property type="nucleotide sequence ID" value="NZ_JBBMFV010000004.1"/>
</dbReference>
<feature type="domain" description="Glycosyl transferase family 1" evidence="2">
    <location>
        <begin position="231"/>
        <end position="388"/>
    </location>
</feature>
<keyword evidence="4" id="KW-1185">Reference proteome</keyword>
<accession>A0ABV0GWM0</accession>
<reference evidence="3 4" key="1">
    <citation type="journal article" date="2024" name="Appl. Microbiol. Biotechnol.">
        <title>Biosynthetic gene clusters with biotechnological applications in novel Antarctic isolates from Actinomycetota.</title>
        <authorList>
            <person name="Bruna P."/>
            <person name="Nunez-Montero K."/>
            <person name="Contreras M.J."/>
            <person name="Leal K."/>
            <person name="Garcia M."/>
            <person name="Abanto M."/>
            <person name="Barrientos L."/>
        </authorList>
    </citation>
    <scope>NUCLEOTIDE SEQUENCE [LARGE SCALE GENOMIC DNA]</scope>
    <source>
        <strain evidence="3 4">Se16.17</strain>
    </source>
</reference>
<dbReference type="Gene3D" id="3.40.50.2000">
    <property type="entry name" value="Glycogen Phosphorylase B"/>
    <property type="match status" value="2"/>
</dbReference>
<gene>
    <name evidence="3" type="primary">epsE</name>
    <name evidence="3" type="ORF">V3C41_18225</name>
</gene>
<name>A0ABV0GWM0_PAENI</name>
<evidence type="ECO:0000259" key="2">
    <source>
        <dbReference type="Pfam" id="PF00534"/>
    </source>
</evidence>
<sequence length="413" mass="44601">MTRFGYLVPEFPGQTHAFFWRELKALIDLGHEPEPVSTRRPKQEGSIPPWAGNHLPEIHYLTPPRMADIGGTATSAFAGLGHMDALAAASGLLRRTSGTTAKIPDVLRTAGLFWAGAALARHAQARGWSHIHVHSCAHAAQAALFAHMLSGITYSLTLHGPLRDYGPNQHQKWINAKFSIAITERLRTEVRQQLEGFTPADLSVAPMGVELSTFRRTNPYIPWDGIGTARLFCCGRLNPSKGYAELLAAVRIIANTGTDVELTIAGEDELGGRGYRGTVENIIKELDLTHRVRLLGAVSEARIKEELETAHVFTLASHQEPLGVAIMEAMAMELPIVATSAGGVPDLITTGHSGTLVAPGNPETLAEAILHTLHHPSLSTTMGHRARRTLAESFDVSKSARILAARIQTAGQP</sequence>
<dbReference type="Proteomes" id="UP001448614">
    <property type="component" value="Unassembled WGS sequence"/>
</dbReference>
<dbReference type="InterPro" id="IPR001296">
    <property type="entry name" value="Glyco_trans_1"/>
</dbReference>
<dbReference type="Pfam" id="PF00534">
    <property type="entry name" value="Glycos_transf_1"/>
    <property type="match status" value="1"/>
</dbReference>
<organism evidence="3 4">
    <name type="scientific">Paenarthrobacter nicotinovorans</name>
    <name type="common">Arthrobacter nicotinovorans</name>
    <dbReference type="NCBI Taxonomy" id="29320"/>
    <lineage>
        <taxon>Bacteria</taxon>
        <taxon>Bacillati</taxon>
        <taxon>Actinomycetota</taxon>
        <taxon>Actinomycetes</taxon>
        <taxon>Micrococcales</taxon>
        <taxon>Micrococcaceae</taxon>
        <taxon>Paenarthrobacter</taxon>
    </lineage>
</organism>
<protein>
    <submittedName>
        <fullName evidence="3">Exopolysaccharide biosynthesis GT4 family glycosyltransferase EpsE</fullName>
    </submittedName>
</protein>
<evidence type="ECO:0000313" key="4">
    <source>
        <dbReference type="Proteomes" id="UP001448614"/>
    </source>
</evidence>
<dbReference type="CDD" id="cd03801">
    <property type="entry name" value="GT4_PimA-like"/>
    <property type="match status" value="1"/>
</dbReference>
<keyword evidence="1" id="KW-0808">Transferase</keyword>
<dbReference type="NCBIfam" id="NF041876">
    <property type="entry name" value="EPS_EpsE"/>
    <property type="match status" value="1"/>
</dbReference>
<dbReference type="EMBL" id="JBBMFV010000004">
    <property type="protein sequence ID" value="MEO3943010.1"/>
    <property type="molecule type" value="Genomic_DNA"/>
</dbReference>
<comment type="caution">
    <text evidence="3">The sequence shown here is derived from an EMBL/GenBank/DDBJ whole genome shotgun (WGS) entry which is preliminary data.</text>
</comment>
<evidence type="ECO:0000313" key="3">
    <source>
        <dbReference type="EMBL" id="MEO3943010.1"/>
    </source>
</evidence>
<evidence type="ECO:0000256" key="1">
    <source>
        <dbReference type="ARBA" id="ARBA00022679"/>
    </source>
</evidence>
<dbReference type="SUPFAM" id="SSF53756">
    <property type="entry name" value="UDP-Glycosyltransferase/glycogen phosphorylase"/>
    <property type="match status" value="1"/>
</dbReference>